<evidence type="ECO:0000313" key="2">
    <source>
        <dbReference type="EMBL" id="KKL56370.1"/>
    </source>
</evidence>
<reference evidence="2" key="1">
    <citation type="journal article" date="2015" name="Nature">
        <title>Complex archaea that bridge the gap between prokaryotes and eukaryotes.</title>
        <authorList>
            <person name="Spang A."/>
            <person name="Saw J.H."/>
            <person name="Jorgensen S.L."/>
            <person name="Zaremba-Niedzwiedzka K."/>
            <person name="Martijn J."/>
            <person name="Lind A.E."/>
            <person name="van Eijk R."/>
            <person name="Schleper C."/>
            <person name="Guy L."/>
            <person name="Ettema T.J."/>
        </authorList>
    </citation>
    <scope>NUCLEOTIDE SEQUENCE</scope>
</reference>
<keyword evidence="1" id="KW-0812">Transmembrane</keyword>
<proteinExistence type="predicted"/>
<keyword evidence="1" id="KW-0472">Membrane</keyword>
<feature type="transmembrane region" description="Helical" evidence="1">
    <location>
        <begin position="12"/>
        <end position="31"/>
    </location>
</feature>
<gene>
    <name evidence="2" type="ORF">LCGC14_2246080</name>
</gene>
<feature type="transmembrane region" description="Helical" evidence="1">
    <location>
        <begin position="51"/>
        <end position="74"/>
    </location>
</feature>
<protein>
    <submittedName>
        <fullName evidence="2">Uncharacterized protein</fullName>
    </submittedName>
</protein>
<sequence length="76" mass="8923">MLNNCFILQDLFIILVMLVYIVFGLFSFYFALNTNRSEVDWKNAPAVFLLYWHGIVFVLVFICISTLLLFYSILTT</sequence>
<dbReference type="AlphaFoldDB" id="A0A0F9FGK4"/>
<evidence type="ECO:0000256" key="1">
    <source>
        <dbReference type="SAM" id="Phobius"/>
    </source>
</evidence>
<accession>A0A0F9FGK4</accession>
<comment type="caution">
    <text evidence="2">The sequence shown here is derived from an EMBL/GenBank/DDBJ whole genome shotgun (WGS) entry which is preliminary data.</text>
</comment>
<keyword evidence="1" id="KW-1133">Transmembrane helix</keyword>
<dbReference type="EMBL" id="LAZR01030518">
    <property type="protein sequence ID" value="KKL56370.1"/>
    <property type="molecule type" value="Genomic_DNA"/>
</dbReference>
<name>A0A0F9FGK4_9ZZZZ</name>
<organism evidence="2">
    <name type="scientific">marine sediment metagenome</name>
    <dbReference type="NCBI Taxonomy" id="412755"/>
    <lineage>
        <taxon>unclassified sequences</taxon>
        <taxon>metagenomes</taxon>
        <taxon>ecological metagenomes</taxon>
    </lineage>
</organism>